<name>A0A166NI48_EXIGL</name>
<reference evidence="1 2" key="1">
    <citation type="journal article" date="2016" name="Mol. Biol. Evol.">
        <title>Comparative Genomics of Early-Diverging Mushroom-Forming Fungi Provides Insights into the Origins of Lignocellulose Decay Capabilities.</title>
        <authorList>
            <person name="Nagy L.G."/>
            <person name="Riley R."/>
            <person name="Tritt A."/>
            <person name="Adam C."/>
            <person name="Daum C."/>
            <person name="Floudas D."/>
            <person name="Sun H."/>
            <person name="Yadav J.S."/>
            <person name="Pangilinan J."/>
            <person name="Larsson K.H."/>
            <person name="Matsuura K."/>
            <person name="Barry K."/>
            <person name="Labutti K."/>
            <person name="Kuo R."/>
            <person name="Ohm R.A."/>
            <person name="Bhattacharya S.S."/>
            <person name="Shirouzu T."/>
            <person name="Yoshinaga Y."/>
            <person name="Martin F.M."/>
            <person name="Grigoriev I.V."/>
            <person name="Hibbett D.S."/>
        </authorList>
    </citation>
    <scope>NUCLEOTIDE SEQUENCE [LARGE SCALE GENOMIC DNA]</scope>
    <source>
        <strain evidence="1 2">HHB12029</strain>
    </source>
</reference>
<sequence length="144" mass="14516">MFAFFRFPLEGCCTGAGAGGGAATGDGTGATTSGGGGGRGGLVCTSADWSVLFDELAVGVSGPCCCGVAGARCGVPIIPDAPGVPCCWGVCGPPFVGGDRPPPGMLRFRSRIFSESDLSDSKVIVYRQREVANFTAQEYVPIGL</sequence>
<evidence type="ECO:0000313" key="2">
    <source>
        <dbReference type="Proteomes" id="UP000077266"/>
    </source>
</evidence>
<keyword evidence="2" id="KW-1185">Reference proteome</keyword>
<dbReference type="AlphaFoldDB" id="A0A166NI48"/>
<evidence type="ECO:0000313" key="1">
    <source>
        <dbReference type="EMBL" id="KZV79188.1"/>
    </source>
</evidence>
<proteinExistence type="predicted"/>
<protein>
    <submittedName>
        <fullName evidence="1">Uncharacterized protein</fullName>
    </submittedName>
</protein>
<dbReference type="EMBL" id="KV426662">
    <property type="protein sequence ID" value="KZV79188.1"/>
    <property type="molecule type" value="Genomic_DNA"/>
</dbReference>
<dbReference type="Proteomes" id="UP000077266">
    <property type="component" value="Unassembled WGS sequence"/>
</dbReference>
<accession>A0A166NI48</accession>
<dbReference type="InParanoid" id="A0A166NI48"/>
<gene>
    <name evidence="1" type="ORF">EXIGLDRAFT_478812</name>
</gene>
<organism evidence="1 2">
    <name type="scientific">Exidia glandulosa HHB12029</name>
    <dbReference type="NCBI Taxonomy" id="1314781"/>
    <lineage>
        <taxon>Eukaryota</taxon>
        <taxon>Fungi</taxon>
        <taxon>Dikarya</taxon>
        <taxon>Basidiomycota</taxon>
        <taxon>Agaricomycotina</taxon>
        <taxon>Agaricomycetes</taxon>
        <taxon>Auriculariales</taxon>
        <taxon>Exidiaceae</taxon>
        <taxon>Exidia</taxon>
    </lineage>
</organism>